<keyword evidence="3" id="KW-1185">Reference proteome</keyword>
<gene>
    <name evidence="2" type="ORF">QQX09_07770</name>
</gene>
<comment type="caution">
    <text evidence="2">The sequence shown here is derived from an EMBL/GenBank/DDBJ whole genome shotgun (WGS) entry which is preliminary data.</text>
</comment>
<dbReference type="Proteomes" id="UP001172728">
    <property type="component" value="Unassembled WGS sequence"/>
</dbReference>
<dbReference type="Pfam" id="PF00903">
    <property type="entry name" value="Glyoxalase"/>
    <property type="match status" value="1"/>
</dbReference>
<protein>
    <submittedName>
        <fullName evidence="2">VOC family protein</fullName>
    </submittedName>
</protein>
<dbReference type="InterPro" id="IPR037523">
    <property type="entry name" value="VOC_core"/>
</dbReference>
<dbReference type="SUPFAM" id="SSF54593">
    <property type="entry name" value="Glyoxalase/Bleomycin resistance protein/Dihydroxybiphenyl dioxygenase"/>
    <property type="match status" value="1"/>
</dbReference>
<dbReference type="RefSeq" id="WP_301133121.1">
    <property type="nucleotide sequence ID" value="NZ_JAUHPW010000005.1"/>
</dbReference>
<organism evidence="2 3">
    <name type="scientific">Demequina litoralis</name>
    <dbReference type="NCBI Taxonomy" id="3051660"/>
    <lineage>
        <taxon>Bacteria</taxon>
        <taxon>Bacillati</taxon>
        <taxon>Actinomycetota</taxon>
        <taxon>Actinomycetes</taxon>
        <taxon>Micrococcales</taxon>
        <taxon>Demequinaceae</taxon>
        <taxon>Demequina</taxon>
    </lineage>
</organism>
<dbReference type="InterPro" id="IPR004360">
    <property type="entry name" value="Glyas_Fos-R_dOase_dom"/>
</dbReference>
<dbReference type="Gene3D" id="3.10.180.10">
    <property type="entry name" value="2,3-Dihydroxybiphenyl 1,2-Dioxygenase, domain 1"/>
    <property type="match status" value="1"/>
</dbReference>
<evidence type="ECO:0000313" key="3">
    <source>
        <dbReference type="Proteomes" id="UP001172728"/>
    </source>
</evidence>
<dbReference type="InterPro" id="IPR029068">
    <property type="entry name" value="Glyas_Bleomycin-R_OHBP_Dase"/>
</dbReference>
<reference evidence="2" key="1">
    <citation type="submission" date="2023-06" db="EMBL/GenBank/DDBJ databases">
        <title>Sysu t00192.</title>
        <authorList>
            <person name="Gao L."/>
            <person name="Fang B.-Z."/>
            <person name="Li W.-J."/>
        </authorList>
    </citation>
    <scope>NUCLEOTIDE SEQUENCE</scope>
    <source>
        <strain evidence="2">SYSU T00192</strain>
    </source>
</reference>
<dbReference type="EMBL" id="JAUHPW010000005">
    <property type="protein sequence ID" value="MDN4475751.1"/>
    <property type="molecule type" value="Genomic_DNA"/>
</dbReference>
<evidence type="ECO:0000259" key="1">
    <source>
        <dbReference type="PROSITE" id="PS51819"/>
    </source>
</evidence>
<proteinExistence type="predicted"/>
<evidence type="ECO:0000313" key="2">
    <source>
        <dbReference type="EMBL" id="MDN4475751.1"/>
    </source>
</evidence>
<sequence>MLKDSTATACFSTDDVAKAKEFYAGTLGVPILMEQEGALALQFANGTTAFIYLKEDHVPAAHTVLILTGADVEAEVADLKSRGVVFADLPYTDDDGIAREDNMPKTAWFQDPAGNWVAVGENFA</sequence>
<dbReference type="PROSITE" id="PS51819">
    <property type="entry name" value="VOC"/>
    <property type="match status" value="1"/>
</dbReference>
<feature type="domain" description="VOC" evidence="1">
    <location>
        <begin position="5"/>
        <end position="122"/>
    </location>
</feature>
<name>A0ABT8G9D5_9MICO</name>
<accession>A0ABT8G9D5</accession>